<keyword evidence="1" id="KW-0547">Nucleotide-binding</keyword>
<dbReference type="GO" id="GO:0006355">
    <property type="term" value="P:regulation of DNA-templated transcription"/>
    <property type="evidence" value="ECO:0007669"/>
    <property type="project" value="InterPro"/>
</dbReference>
<dbReference type="PROSITE" id="PS50045">
    <property type="entry name" value="SIGMA54_INTERACT_4"/>
    <property type="match status" value="1"/>
</dbReference>
<dbReference type="PANTHER" id="PTHR32071">
    <property type="entry name" value="TRANSCRIPTIONAL REGULATORY PROTEIN"/>
    <property type="match status" value="1"/>
</dbReference>
<protein>
    <submittedName>
        <fullName evidence="9">Transcriptional regulatory protein ZraR</fullName>
    </submittedName>
</protein>
<dbReference type="InterPro" id="IPR002197">
    <property type="entry name" value="HTH_Fis"/>
</dbReference>
<dbReference type="RefSeq" id="WP_145082007.1">
    <property type="nucleotide sequence ID" value="NZ_CP036298.1"/>
</dbReference>
<dbReference type="PRINTS" id="PR01590">
    <property type="entry name" value="HTHFIS"/>
</dbReference>
<dbReference type="SMART" id="SM00240">
    <property type="entry name" value="FHA"/>
    <property type="match status" value="1"/>
</dbReference>
<dbReference type="GO" id="GO:0005524">
    <property type="term" value="F:ATP binding"/>
    <property type="evidence" value="ECO:0007669"/>
    <property type="project" value="UniProtKB-KW"/>
</dbReference>
<dbReference type="InterPro" id="IPR003018">
    <property type="entry name" value="GAF"/>
</dbReference>
<dbReference type="PANTHER" id="PTHR32071:SF57">
    <property type="entry name" value="C4-DICARBOXYLATE TRANSPORT TRANSCRIPTIONAL REGULATORY PROTEIN DCTD"/>
    <property type="match status" value="1"/>
</dbReference>
<evidence type="ECO:0000256" key="3">
    <source>
        <dbReference type="ARBA" id="ARBA00023015"/>
    </source>
</evidence>
<dbReference type="InterPro" id="IPR029016">
    <property type="entry name" value="GAF-like_dom_sf"/>
</dbReference>
<dbReference type="InterPro" id="IPR025943">
    <property type="entry name" value="Sigma_54_int_dom_ATP-bd_2"/>
</dbReference>
<dbReference type="CDD" id="cd00060">
    <property type="entry name" value="FHA"/>
    <property type="match status" value="1"/>
</dbReference>
<dbReference type="InterPro" id="IPR009057">
    <property type="entry name" value="Homeodomain-like_sf"/>
</dbReference>
<dbReference type="FunFam" id="3.40.50.300:FF:000006">
    <property type="entry name" value="DNA-binding transcriptional regulator NtrC"/>
    <property type="match status" value="1"/>
</dbReference>
<evidence type="ECO:0000256" key="4">
    <source>
        <dbReference type="ARBA" id="ARBA00023125"/>
    </source>
</evidence>
<dbReference type="SUPFAM" id="SSF52540">
    <property type="entry name" value="P-loop containing nucleoside triphosphate hydrolases"/>
    <property type="match status" value="1"/>
</dbReference>
<dbReference type="Proteomes" id="UP000318017">
    <property type="component" value="Chromosome"/>
</dbReference>
<dbReference type="Gene3D" id="1.10.10.60">
    <property type="entry name" value="Homeodomain-like"/>
    <property type="match status" value="1"/>
</dbReference>
<evidence type="ECO:0000259" key="7">
    <source>
        <dbReference type="PROSITE" id="PS50006"/>
    </source>
</evidence>
<reference evidence="9 10" key="1">
    <citation type="submission" date="2019-02" db="EMBL/GenBank/DDBJ databases">
        <title>Deep-cultivation of Planctomycetes and their phenomic and genomic characterization uncovers novel biology.</title>
        <authorList>
            <person name="Wiegand S."/>
            <person name="Jogler M."/>
            <person name="Boedeker C."/>
            <person name="Pinto D."/>
            <person name="Vollmers J."/>
            <person name="Rivas-Marin E."/>
            <person name="Kohn T."/>
            <person name="Peeters S.H."/>
            <person name="Heuer A."/>
            <person name="Rast P."/>
            <person name="Oberbeckmann S."/>
            <person name="Bunk B."/>
            <person name="Jeske O."/>
            <person name="Meyerdierks A."/>
            <person name="Storesund J.E."/>
            <person name="Kallscheuer N."/>
            <person name="Luecker S."/>
            <person name="Lage O.M."/>
            <person name="Pohl T."/>
            <person name="Merkel B.J."/>
            <person name="Hornburger P."/>
            <person name="Mueller R.-W."/>
            <person name="Bruemmer F."/>
            <person name="Labrenz M."/>
            <person name="Spormann A.M."/>
            <person name="Op den Camp H."/>
            <person name="Overmann J."/>
            <person name="Amann R."/>
            <person name="Jetten M.S.M."/>
            <person name="Mascher T."/>
            <person name="Medema M.H."/>
            <person name="Devos D.P."/>
            <person name="Kaster A.-K."/>
            <person name="Ovreas L."/>
            <person name="Rohde M."/>
            <person name="Galperin M.Y."/>
            <person name="Jogler C."/>
        </authorList>
    </citation>
    <scope>NUCLEOTIDE SEQUENCE [LARGE SCALE GENOMIC DNA]</scope>
    <source>
        <strain evidence="9 10">Q31a</strain>
    </source>
</reference>
<organism evidence="9 10">
    <name type="scientific">Aureliella helgolandensis</name>
    <dbReference type="NCBI Taxonomy" id="2527968"/>
    <lineage>
        <taxon>Bacteria</taxon>
        <taxon>Pseudomonadati</taxon>
        <taxon>Planctomycetota</taxon>
        <taxon>Planctomycetia</taxon>
        <taxon>Pirellulales</taxon>
        <taxon>Pirellulaceae</taxon>
        <taxon>Aureliella</taxon>
    </lineage>
</organism>
<feature type="region of interest" description="Disordered" evidence="6">
    <location>
        <begin position="218"/>
        <end position="239"/>
    </location>
</feature>
<keyword evidence="2" id="KW-0067">ATP-binding</keyword>
<proteinExistence type="predicted"/>
<dbReference type="SMART" id="SM00382">
    <property type="entry name" value="AAA"/>
    <property type="match status" value="1"/>
</dbReference>
<dbReference type="InterPro" id="IPR025944">
    <property type="entry name" value="Sigma_54_int_dom_CS"/>
</dbReference>
<evidence type="ECO:0000259" key="8">
    <source>
        <dbReference type="PROSITE" id="PS50045"/>
    </source>
</evidence>
<dbReference type="InterPro" id="IPR008984">
    <property type="entry name" value="SMAD_FHA_dom_sf"/>
</dbReference>
<name>A0A518GBY4_9BACT</name>
<dbReference type="AlphaFoldDB" id="A0A518GBY4"/>
<dbReference type="Gene3D" id="2.60.200.20">
    <property type="match status" value="1"/>
</dbReference>
<dbReference type="PROSITE" id="PS00688">
    <property type="entry name" value="SIGMA54_INTERACT_3"/>
    <property type="match status" value="1"/>
</dbReference>
<dbReference type="Gene3D" id="3.40.50.300">
    <property type="entry name" value="P-loop containing nucleotide triphosphate hydrolases"/>
    <property type="match status" value="1"/>
</dbReference>
<keyword evidence="5" id="KW-0804">Transcription</keyword>
<dbReference type="InterPro" id="IPR000253">
    <property type="entry name" value="FHA_dom"/>
</dbReference>
<dbReference type="Pfam" id="PF00498">
    <property type="entry name" value="FHA"/>
    <property type="match status" value="1"/>
</dbReference>
<dbReference type="SUPFAM" id="SSF46689">
    <property type="entry name" value="Homeodomain-like"/>
    <property type="match status" value="1"/>
</dbReference>
<dbReference type="InterPro" id="IPR027417">
    <property type="entry name" value="P-loop_NTPase"/>
</dbReference>
<evidence type="ECO:0000256" key="6">
    <source>
        <dbReference type="SAM" id="MobiDB-lite"/>
    </source>
</evidence>
<dbReference type="InterPro" id="IPR058031">
    <property type="entry name" value="AAA_lid_NorR"/>
</dbReference>
<evidence type="ECO:0000256" key="2">
    <source>
        <dbReference type="ARBA" id="ARBA00022840"/>
    </source>
</evidence>
<dbReference type="SUPFAM" id="SSF55781">
    <property type="entry name" value="GAF domain-like"/>
    <property type="match status" value="1"/>
</dbReference>
<keyword evidence="3" id="KW-0805">Transcription regulation</keyword>
<evidence type="ECO:0000256" key="5">
    <source>
        <dbReference type="ARBA" id="ARBA00023163"/>
    </source>
</evidence>
<gene>
    <name evidence="9" type="primary">zraR_5</name>
    <name evidence="9" type="ORF">Q31a_44800</name>
</gene>
<evidence type="ECO:0000313" key="10">
    <source>
        <dbReference type="Proteomes" id="UP000318017"/>
    </source>
</evidence>
<dbReference type="EMBL" id="CP036298">
    <property type="protein sequence ID" value="QDV26108.1"/>
    <property type="molecule type" value="Genomic_DNA"/>
</dbReference>
<dbReference type="Pfam" id="PF25601">
    <property type="entry name" value="AAA_lid_14"/>
    <property type="match status" value="1"/>
</dbReference>
<dbReference type="CDD" id="cd00009">
    <property type="entry name" value="AAA"/>
    <property type="match status" value="1"/>
</dbReference>
<dbReference type="Gene3D" id="1.10.8.60">
    <property type="match status" value="1"/>
</dbReference>
<sequence>MQQTTPQAYLIIQLGNRWTDVWRLSPDQIAVIGRSSENQIVVREEGVSRRHARISPLKGGWQVEDLGSRNGTQVGQEKILASRVLAEGDIISVGSCRVTFTLSLDAGFKPTSNAGDHREQAAEANTAVVLPTIVNRLSNSQWSATNLAEQAAAALGHQPSRMRNQDEAWGFFYRLIAELVASPSREAAAQTALTLLLDRVGVAGGGVVVFGPEDTVHGSPVHGSPAAGETSAGQAGLSTRPAGSLPAMAVLAARQASGSAYHRVSDFLVQNVLNDRQGILARNVQHDSKLALAGESGQRETVSIICAPIFENLSERQTMLGLLHIYSSGEERMLLDSDLDFVVGVADNLSIALAQRATSEQLAHSLETSRRQVDALQQQLGLSHEMIGDSPEIDGVWRAIEKAAPTSATVLIRGESGVGKELVARAIHRASSRRDGPLVCLNCAALAPTLLESELFGHEKGAFTGATDRKIGKFEAADGGTLLLDEIGEMNSELQAKFLRALEGQPFERLGGNKPIKTDVRVVAATNRDLEEAVRAKEFRSDLYYRLRVIEIDVPPLRGRVRDIPLLVEYFLRQFSGHSTRRITGIEPIALQVLTRHSWPGNVRELRNVIERAVVLGSQSTLGVEDLSISSLGAGAPTVAAANALSHHSPGEFVPQLLADLERAHIRATLEFTSGNKSKASQLLGIERSTLDRKLKRYESDG</sequence>
<dbReference type="SUPFAM" id="SSF49879">
    <property type="entry name" value="SMAD/FHA domain"/>
    <property type="match status" value="1"/>
</dbReference>
<dbReference type="SMART" id="SM00065">
    <property type="entry name" value="GAF"/>
    <property type="match status" value="1"/>
</dbReference>
<dbReference type="InterPro" id="IPR003593">
    <property type="entry name" value="AAA+_ATPase"/>
</dbReference>
<feature type="domain" description="FHA" evidence="7">
    <location>
        <begin position="30"/>
        <end position="79"/>
    </location>
</feature>
<dbReference type="InterPro" id="IPR002078">
    <property type="entry name" value="Sigma_54_int"/>
</dbReference>
<dbReference type="InterPro" id="IPR025662">
    <property type="entry name" value="Sigma_54_int_dom_ATP-bd_1"/>
</dbReference>
<evidence type="ECO:0000256" key="1">
    <source>
        <dbReference type="ARBA" id="ARBA00022741"/>
    </source>
</evidence>
<dbReference type="OrthoDB" id="9761019at2"/>
<dbReference type="PROSITE" id="PS50006">
    <property type="entry name" value="FHA_DOMAIN"/>
    <property type="match status" value="1"/>
</dbReference>
<dbReference type="PROSITE" id="PS00676">
    <property type="entry name" value="SIGMA54_INTERACT_2"/>
    <property type="match status" value="1"/>
</dbReference>
<dbReference type="Pfam" id="PF00158">
    <property type="entry name" value="Sigma54_activat"/>
    <property type="match status" value="1"/>
</dbReference>
<dbReference type="PROSITE" id="PS00675">
    <property type="entry name" value="SIGMA54_INTERACT_1"/>
    <property type="match status" value="1"/>
</dbReference>
<keyword evidence="4" id="KW-0238">DNA-binding</keyword>
<dbReference type="GO" id="GO:0043565">
    <property type="term" value="F:sequence-specific DNA binding"/>
    <property type="evidence" value="ECO:0007669"/>
    <property type="project" value="InterPro"/>
</dbReference>
<feature type="domain" description="Sigma-54 factor interaction" evidence="8">
    <location>
        <begin position="386"/>
        <end position="615"/>
    </location>
</feature>
<dbReference type="KEGG" id="ahel:Q31a_44800"/>
<evidence type="ECO:0000313" key="9">
    <source>
        <dbReference type="EMBL" id="QDV26108.1"/>
    </source>
</evidence>
<keyword evidence="10" id="KW-1185">Reference proteome</keyword>
<dbReference type="Gene3D" id="3.30.450.40">
    <property type="match status" value="1"/>
</dbReference>
<accession>A0A518GBY4</accession>
<dbReference type="Pfam" id="PF02954">
    <property type="entry name" value="HTH_8"/>
    <property type="match status" value="1"/>
</dbReference>